<gene>
    <name evidence="2" type="ORF">BURMUCGD2_6262</name>
</gene>
<evidence type="ECO:0000313" key="3">
    <source>
        <dbReference type="Proteomes" id="UP000004535"/>
    </source>
</evidence>
<evidence type="ECO:0000313" key="2">
    <source>
        <dbReference type="EMBL" id="EEE07160.1"/>
    </source>
</evidence>
<dbReference type="EMBL" id="ACFC01000004">
    <property type="protein sequence ID" value="EEE07160.1"/>
    <property type="molecule type" value="Genomic_DNA"/>
</dbReference>
<sequence length="100" mass="10835">MHGTEIAASLRSTPTNREAMMKAMSNTQQTNEQAAGETRRDGPRTVAPTRPRLRAHASRAKRRPQDGAAHGTLTAGHDARGASDAHWEEDGAPLPPEEWS</sequence>
<comment type="caution">
    <text evidence="2">The sequence shown here is derived from an EMBL/GenBank/DDBJ whole genome shotgun (WGS) entry which is preliminary data.</text>
</comment>
<reference evidence="2 3" key="1">
    <citation type="journal article" date="2012" name="J. Bacteriol.">
        <title>Draft Genome Sequence Determination for Cystic Fibrosis and Chronic Granulomatous Disease Burkholderia multivorans Isolates.</title>
        <authorList>
            <person name="Varga J.J."/>
            <person name="Losada L."/>
            <person name="Zelazny A.M."/>
            <person name="Brinkac L."/>
            <person name="Harkins D."/>
            <person name="Radune D."/>
            <person name="Hostetler J."/>
            <person name="Sampaio E.P."/>
            <person name="Ronning C.M."/>
            <person name="Nierman W.C."/>
            <person name="Greenberg D.E."/>
            <person name="Holland S.M."/>
            <person name="Goldberg J.B."/>
        </authorList>
    </citation>
    <scope>NUCLEOTIDE SEQUENCE [LARGE SCALE GENOMIC DNA]</scope>
    <source>
        <strain evidence="2 3">CGD2</strain>
    </source>
</reference>
<proteinExistence type="predicted"/>
<feature type="compositionally biased region" description="Polar residues" evidence="1">
    <location>
        <begin position="24"/>
        <end position="33"/>
    </location>
</feature>
<feature type="compositionally biased region" description="Basic residues" evidence="1">
    <location>
        <begin position="51"/>
        <end position="62"/>
    </location>
</feature>
<accession>B9BPX5</accession>
<organism evidence="2 3">
    <name type="scientific">Burkholderia multivorans CGD2</name>
    <dbReference type="NCBI Taxonomy" id="513052"/>
    <lineage>
        <taxon>Bacteria</taxon>
        <taxon>Pseudomonadati</taxon>
        <taxon>Pseudomonadota</taxon>
        <taxon>Betaproteobacteria</taxon>
        <taxon>Burkholderiales</taxon>
        <taxon>Burkholderiaceae</taxon>
        <taxon>Burkholderia</taxon>
        <taxon>Burkholderia cepacia complex</taxon>
    </lineage>
</organism>
<feature type="compositionally biased region" description="Basic and acidic residues" evidence="1">
    <location>
        <begin position="77"/>
        <end position="89"/>
    </location>
</feature>
<dbReference type="AlphaFoldDB" id="B9BPX5"/>
<dbReference type="Proteomes" id="UP000004535">
    <property type="component" value="Unassembled WGS sequence"/>
</dbReference>
<name>B9BPX5_9BURK</name>
<protein>
    <submittedName>
        <fullName evidence="2">Uncharacterized protein</fullName>
    </submittedName>
</protein>
<feature type="region of interest" description="Disordered" evidence="1">
    <location>
        <begin position="1"/>
        <end position="100"/>
    </location>
</feature>
<evidence type="ECO:0000256" key="1">
    <source>
        <dbReference type="SAM" id="MobiDB-lite"/>
    </source>
</evidence>